<evidence type="ECO:0000259" key="7">
    <source>
        <dbReference type="Pfam" id="PF25967"/>
    </source>
</evidence>
<dbReference type="Gene3D" id="2.40.420.20">
    <property type="match status" value="1"/>
</dbReference>
<dbReference type="Gene3D" id="1.10.287.470">
    <property type="entry name" value="Helix hairpin bin"/>
    <property type="match status" value="1"/>
</dbReference>
<dbReference type="NCBIfam" id="TIGR01730">
    <property type="entry name" value="RND_mfp"/>
    <property type="match status" value="1"/>
</dbReference>
<dbReference type="EMBL" id="DVJO01000021">
    <property type="protein sequence ID" value="HIS82147.1"/>
    <property type="molecule type" value="Genomic_DNA"/>
</dbReference>
<dbReference type="Gene3D" id="2.40.30.170">
    <property type="match status" value="1"/>
</dbReference>
<feature type="domain" description="Multidrug resistance protein MdtA-like barrel-sandwich hybrid" evidence="5">
    <location>
        <begin position="68"/>
        <end position="199"/>
    </location>
</feature>
<evidence type="ECO:0000313" key="8">
    <source>
        <dbReference type="EMBL" id="HIS82147.1"/>
    </source>
</evidence>
<evidence type="ECO:0000313" key="9">
    <source>
        <dbReference type="Proteomes" id="UP000824139"/>
    </source>
</evidence>
<name>A0A9D1K2Y5_9BACT</name>
<dbReference type="GO" id="GO:0030313">
    <property type="term" value="C:cell envelope"/>
    <property type="evidence" value="ECO:0007669"/>
    <property type="project" value="UniProtKB-SubCell"/>
</dbReference>
<evidence type="ECO:0000256" key="1">
    <source>
        <dbReference type="ARBA" id="ARBA00004196"/>
    </source>
</evidence>
<dbReference type="InterPro" id="IPR058625">
    <property type="entry name" value="MdtA-like_BSH"/>
</dbReference>
<dbReference type="InterPro" id="IPR058627">
    <property type="entry name" value="MdtA-like_C"/>
</dbReference>
<dbReference type="Proteomes" id="UP000824139">
    <property type="component" value="Unassembled WGS sequence"/>
</dbReference>
<dbReference type="SUPFAM" id="SSF111369">
    <property type="entry name" value="HlyD-like secretion proteins"/>
    <property type="match status" value="1"/>
</dbReference>
<evidence type="ECO:0000256" key="2">
    <source>
        <dbReference type="ARBA" id="ARBA00009477"/>
    </source>
</evidence>
<evidence type="ECO:0000259" key="5">
    <source>
        <dbReference type="Pfam" id="PF25917"/>
    </source>
</evidence>
<dbReference type="PANTHER" id="PTHR30158">
    <property type="entry name" value="ACRA/E-RELATED COMPONENT OF DRUG EFFLUX TRANSPORTER"/>
    <property type="match status" value="1"/>
</dbReference>
<dbReference type="Pfam" id="PF25944">
    <property type="entry name" value="Beta-barrel_RND"/>
    <property type="match status" value="1"/>
</dbReference>
<feature type="region of interest" description="Disordered" evidence="4">
    <location>
        <begin position="376"/>
        <end position="395"/>
    </location>
</feature>
<proteinExistence type="inferred from homology"/>
<gene>
    <name evidence="8" type="ORF">IAD41_00865</name>
</gene>
<dbReference type="GO" id="GO:0046677">
    <property type="term" value="P:response to antibiotic"/>
    <property type="evidence" value="ECO:0007669"/>
    <property type="project" value="TreeGrafter"/>
</dbReference>
<dbReference type="InterPro" id="IPR006143">
    <property type="entry name" value="RND_pump_MFP"/>
</dbReference>
<feature type="domain" description="Multidrug resistance protein MdtA-like beta-barrel" evidence="6">
    <location>
        <begin position="212"/>
        <end position="294"/>
    </location>
</feature>
<reference evidence="8" key="2">
    <citation type="journal article" date="2021" name="PeerJ">
        <title>Extensive microbial diversity within the chicken gut microbiome revealed by metagenomics and culture.</title>
        <authorList>
            <person name="Gilroy R."/>
            <person name="Ravi A."/>
            <person name="Getino M."/>
            <person name="Pursley I."/>
            <person name="Horton D.L."/>
            <person name="Alikhan N.F."/>
            <person name="Baker D."/>
            <person name="Gharbi K."/>
            <person name="Hall N."/>
            <person name="Watson M."/>
            <person name="Adriaenssens E.M."/>
            <person name="Foster-Nyarko E."/>
            <person name="Jarju S."/>
            <person name="Secka A."/>
            <person name="Antonio M."/>
            <person name="Oren A."/>
            <person name="Chaudhuri R.R."/>
            <person name="La Ragione R."/>
            <person name="Hildebrand F."/>
            <person name="Pallen M.J."/>
        </authorList>
    </citation>
    <scope>NUCLEOTIDE SEQUENCE</scope>
    <source>
        <strain evidence="8">CHK152-2994</strain>
    </source>
</reference>
<dbReference type="Pfam" id="PF25967">
    <property type="entry name" value="RND-MFP_C"/>
    <property type="match status" value="1"/>
</dbReference>
<feature type="coiled-coil region" evidence="3">
    <location>
        <begin position="107"/>
        <end position="172"/>
    </location>
</feature>
<comment type="similarity">
    <text evidence="2">Belongs to the membrane fusion protein (MFP) (TC 8.A.1) family.</text>
</comment>
<comment type="subcellular location">
    <subcellularLocation>
        <location evidence="1">Cell envelope</location>
    </subcellularLocation>
</comment>
<reference evidence="8" key="1">
    <citation type="submission" date="2020-10" db="EMBL/GenBank/DDBJ databases">
        <authorList>
            <person name="Gilroy R."/>
        </authorList>
    </citation>
    <scope>NUCLEOTIDE SEQUENCE</scope>
    <source>
        <strain evidence="8">CHK152-2994</strain>
    </source>
</reference>
<accession>A0A9D1K2Y5</accession>
<dbReference type="AlphaFoldDB" id="A0A9D1K2Y5"/>
<evidence type="ECO:0000259" key="6">
    <source>
        <dbReference type="Pfam" id="PF25944"/>
    </source>
</evidence>
<keyword evidence="3" id="KW-0175">Coiled coil</keyword>
<dbReference type="InterPro" id="IPR058626">
    <property type="entry name" value="MdtA-like_b-barrel"/>
</dbReference>
<dbReference type="GO" id="GO:0005886">
    <property type="term" value="C:plasma membrane"/>
    <property type="evidence" value="ECO:0007669"/>
    <property type="project" value="TreeGrafter"/>
</dbReference>
<comment type="caution">
    <text evidence="8">The sequence shown here is derived from an EMBL/GenBank/DDBJ whole genome shotgun (WGS) entry which is preliminary data.</text>
</comment>
<dbReference type="Gene3D" id="2.40.50.100">
    <property type="match status" value="1"/>
</dbReference>
<evidence type="ECO:0000256" key="3">
    <source>
        <dbReference type="SAM" id="Coils"/>
    </source>
</evidence>
<sequence length="395" mass="44021">MKKTIIIILAVIFGAILLRYGMSVYKNIKTGQAMRNKPAPQVVVETINERSIIRTYEAPGRVVAKYRVDVLARIAGYLTKSYFKEGDYVKQGQTLFQIEPTEFSNSEKVAQANVANLKAQLAYAEKQLARAKELVAKDYIAKSQYDQMLSQRDSLKAQLASAEASYNDTKRIMGYTMVKSPVDGRVGIINVTVGNYVTPSSGALTTINSMNPIYVTFPLDSNDYAILSNSDGEANTNRKVELYMSNGEKYKLDGVQDFQDNKVDQSTGTITMRATFQNPNNTLIQGEFLTVKLYANKPSNVPVVPQTAVQENQAGKYVYKLDAQDLPQLTYIKTKGQNGDFWIVEDGLKKGDRIVTDGLQKVTPGRPVTIVSAEEMQKLKSQEEKAENKIENNKK</sequence>
<evidence type="ECO:0000256" key="4">
    <source>
        <dbReference type="SAM" id="MobiDB-lite"/>
    </source>
</evidence>
<protein>
    <submittedName>
        <fullName evidence="8">Efflux RND transporter periplasmic adaptor subunit</fullName>
    </submittedName>
</protein>
<feature type="domain" description="Multidrug resistance protein MdtA-like C-terminal permuted SH3" evidence="7">
    <location>
        <begin position="300"/>
        <end position="361"/>
    </location>
</feature>
<dbReference type="Pfam" id="PF25917">
    <property type="entry name" value="BSH_RND"/>
    <property type="match status" value="1"/>
</dbReference>
<organism evidence="8 9">
    <name type="scientific">Candidatus Scatenecus faecavium</name>
    <dbReference type="NCBI Taxonomy" id="2840915"/>
    <lineage>
        <taxon>Bacteria</taxon>
        <taxon>Candidatus Scatenecus</taxon>
    </lineage>
</organism>
<dbReference type="GO" id="GO:0022857">
    <property type="term" value="F:transmembrane transporter activity"/>
    <property type="evidence" value="ECO:0007669"/>
    <property type="project" value="InterPro"/>
</dbReference>